<gene>
    <name evidence="2" type="ORF">TM448B00955_0005</name>
</gene>
<proteinExistence type="predicted"/>
<sequence length="365" mass="42189">MSDKEVVRYEKALAEYNITPEKVREMAKEYESLHVVPDDIKSYKAVHAAKMVLTRVRTGVDKRRKELGVDAYAWIKTKDGAAKDLLEPIIPLEDRFKAELSAEDARIEKIETDRVQAIRDKIEEIKNYPIKNINNREASLINALINQLFCLEITPEEYQEFKAEAIQEKEDALALLSQQHADRIKFEQEEAVRKAESERLEKVRKEQEAEAARLKVIADEQEAARKAQEMEARKEREAIEEEKIKIQAEKDKIEATKKTEQDRKAMAAFEKEALEKARIRAEQEAKEEAVRKESARIAKEEAEKAEHIRKTALAPDKVKLIAYVDALYWLDFPALKDDKAKEILNNVRNRLTKIRKGVKDAVGRL</sequence>
<evidence type="ECO:0000256" key="1">
    <source>
        <dbReference type="SAM" id="Coils"/>
    </source>
</evidence>
<evidence type="ECO:0000313" key="2">
    <source>
        <dbReference type="EMBL" id="QJH97240.1"/>
    </source>
</evidence>
<protein>
    <submittedName>
        <fullName evidence="2">Uncharacterized protein</fullName>
    </submittedName>
</protein>
<feature type="coiled-coil region" evidence="1">
    <location>
        <begin position="186"/>
        <end position="310"/>
    </location>
</feature>
<organism evidence="2">
    <name type="scientific">viral metagenome</name>
    <dbReference type="NCBI Taxonomy" id="1070528"/>
    <lineage>
        <taxon>unclassified sequences</taxon>
        <taxon>metagenomes</taxon>
        <taxon>organismal metagenomes</taxon>
    </lineage>
</organism>
<name>A0A6M3XH55_9ZZZZ</name>
<dbReference type="AlphaFoldDB" id="A0A6M3XH55"/>
<reference evidence="2" key="1">
    <citation type="submission" date="2020-03" db="EMBL/GenBank/DDBJ databases">
        <title>The deep terrestrial virosphere.</title>
        <authorList>
            <person name="Holmfeldt K."/>
            <person name="Nilsson E."/>
            <person name="Simone D."/>
            <person name="Lopez-Fernandez M."/>
            <person name="Wu X."/>
            <person name="de Brujin I."/>
            <person name="Lundin D."/>
            <person name="Andersson A."/>
            <person name="Bertilsson S."/>
            <person name="Dopson M."/>
        </authorList>
    </citation>
    <scope>NUCLEOTIDE SEQUENCE</scope>
    <source>
        <strain evidence="2">TM448B00955</strain>
    </source>
</reference>
<accession>A0A6M3XH55</accession>
<keyword evidence="1" id="KW-0175">Coiled coil</keyword>
<dbReference type="EMBL" id="MT144679">
    <property type="protein sequence ID" value="QJH97240.1"/>
    <property type="molecule type" value="Genomic_DNA"/>
</dbReference>